<keyword evidence="2" id="KW-1185">Reference proteome</keyword>
<reference evidence="1 2" key="1">
    <citation type="submission" date="2018-07" db="EMBL/GenBank/DDBJ databases">
        <title>Anaerosacharophilus polymeroproducens gen. nov. sp. nov., an anaerobic bacterium isolated from salt field.</title>
        <authorList>
            <person name="Kim W."/>
            <person name="Yang S.-H."/>
            <person name="Oh J."/>
            <person name="Lee J.-H."/>
            <person name="Kwon K.K."/>
        </authorList>
    </citation>
    <scope>NUCLEOTIDE SEQUENCE [LARGE SCALE GENOMIC DNA]</scope>
    <source>
        <strain evidence="1 2">MCWD5</strain>
    </source>
</reference>
<protein>
    <submittedName>
        <fullName evidence="1">Uncharacterized protein</fullName>
    </submittedName>
</protein>
<evidence type="ECO:0000313" key="1">
    <source>
        <dbReference type="EMBL" id="RDU24736.1"/>
    </source>
</evidence>
<organism evidence="1 2">
    <name type="scientific">Anaerosacchariphilus polymeriproducens</name>
    <dbReference type="NCBI Taxonomy" id="1812858"/>
    <lineage>
        <taxon>Bacteria</taxon>
        <taxon>Bacillati</taxon>
        <taxon>Bacillota</taxon>
        <taxon>Clostridia</taxon>
        <taxon>Lachnospirales</taxon>
        <taxon>Lachnospiraceae</taxon>
        <taxon>Anaerosacchariphilus</taxon>
    </lineage>
</organism>
<gene>
    <name evidence="1" type="ORF">DWV06_04510</name>
</gene>
<sequence length="69" mass="8276">MQGTAMQYHSYIDDIKKLSHWNLPPIFKVYLFFVNIIITEGTENVNTFCGNQYYILEIEMKIKYKTTIY</sequence>
<dbReference type="AlphaFoldDB" id="A0A371AYV6"/>
<evidence type="ECO:0000313" key="2">
    <source>
        <dbReference type="Proteomes" id="UP000255036"/>
    </source>
</evidence>
<name>A0A371AYV6_9FIRM</name>
<dbReference type="EMBL" id="QRCT01000012">
    <property type="protein sequence ID" value="RDU24736.1"/>
    <property type="molecule type" value="Genomic_DNA"/>
</dbReference>
<accession>A0A371AYV6</accession>
<proteinExistence type="predicted"/>
<comment type="caution">
    <text evidence="1">The sequence shown here is derived from an EMBL/GenBank/DDBJ whole genome shotgun (WGS) entry which is preliminary data.</text>
</comment>
<dbReference type="Proteomes" id="UP000255036">
    <property type="component" value="Unassembled WGS sequence"/>
</dbReference>